<dbReference type="AlphaFoldDB" id="A0A2H0CHE3"/>
<sequence length="73" mass="8540">MDTHHIHGTKVGFHSNTESAKEFLDKNRNATESYLDQAKKNGEASFYDHEGNKFKMEHEEKDGEDSFSIHRHY</sequence>
<reference evidence="2 3" key="1">
    <citation type="submission" date="2017-09" db="EMBL/GenBank/DDBJ databases">
        <title>Depth-based differentiation of microbial function through sediment-hosted aquifers and enrichment of novel symbionts in the deep terrestrial subsurface.</title>
        <authorList>
            <person name="Probst A.J."/>
            <person name="Ladd B."/>
            <person name="Jarett J.K."/>
            <person name="Geller-Mcgrath D.E."/>
            <person name="Sieber C.M."/>
            <person name="Emerson J.B."/>
            <person name="Anantharaman K."/>
            <person name="Thomas B.C."/>
            <person name="Malmstrom R."/>
            <person name="Stieglmeier M."/>
            <person name="Klingl A."/>
            <person name="Woyke T."/>
            <person name="Ryan C.M."/>
            <person name="Banfield J.F."/>
        </authorList>
    </citation>
    <scope>NUCLEOTIDE SEQUENCE [LARGE SCALE GENOMIC DNA]</scope>
    <source>
        <strain evidence="2">CG22_combo_CG10-13_8_21_14_all_32_8</strain>
    </source>
</reference>
<comment type="caution">
    <text evidence="2">The sequence shown here is derived from an EMBL/GenBank/DDBJ whole genome shotgun (WGS) entry which is preliminary data.</text>
</comment>
<proteinExistence type="predicted"/>
<evidence type="ECO:0000313" key="3">
    <source>
        <dbReference type="Proteomes" id="UP000229176"/>
    </source>
</evidence>
<evidence type="ECO:0000313" key="2">
    <source>
        <dbReference type="EMBL" id="PIP68770.1"/>
    </source>
</evidence>
<gene>
    <name evidence="2" type="ORF">COW91_02920</name>
</gene>
<accession>A0A2H0CHE3</accession>
<evidence type="ECO:0000256" key="1">
    <source>
        <dbReference type="SAM" id="MobiDB-lite"/>
    </source>
</evidence>
<name>A0A2H0CHE3_9BACT</name>
<dbReference type="EMBL" id="PCTI01000050">
    <property type="protein sequence ID" value="PIP68770.1"/>
    <property type="molecule type" value="Genomic_DNA"/>
</dbReference>
<protein>
    <submittedName>
        <fullName evidence="2">Uncharacterized protein</fullName>
    </submittedName>
</protein>
<organism evidence="2 3">
    <name type="scientific">Candidatus Nomurabacteria bacterium CG22_combo_CG10-13_8_21_14_all_32_8</name>
    <dbReference type="NCBI Taxonomy" id="1974732"/>
    <lineage>
        <taxon>Bacteria</taxon>
        <taxon>Candidatus Nomuraibacteriota</taxon>
    </lineage>
</organism>
<dbReference type="Proteomes" id="UP000229176">
    <property type="component" value="Unassembled WGS sequence"/>
</dbReference>
<feature type="region of interest" description="Disordered" evidence="1">
    <location>
        <begin position="1"/>
        <end position="25"/>
    </location>
</feature>